<dbReference type="PANTHER" id="PTHR10938:SF0">
    <property type="entry name" value="TRANSLATION INITIATION FACTOR IF-3, MITOCHONDRIAL"/>
    <property type="match status" value="1"/>
</dbReference>
<dbReference type="AlphaFoldDB" id="A0A6J4V2V0"/>
<comment type="function">
    <text evidence="4">IF-3 binds to the 30S ribosomal subunit and shifts the equilibrium between 70S ribosomes and their 50S and 30S subunits in favor of the free subunits, thus enhancing the availability of 30S subunits on which protein synthesis initiation begins.</text>
</comment>
<dbReference type="PANTHER" id="PTHR10938">
    <property type="entry name" value="TRANSLATION INITIATION FACTOR IF-3"/>
    <property type="match status" value="1"/>
</dbReference>
<evidence type="ECO:0000256" key="2">
    <source>
        <dbReference type="ARBA" id="ARBA00022540"/>
    </source>
</evidence>
<dbReference type="InterPro" id="IPR019815">
    <property type="entry name" value="Translation_initiation_fac_3_C"/>
</dbReference>
<dbReference type="FunFam" id="3.10.20.80:FF:000001">
    <property type="entry name" value="Translation initiation factor IF-3"/>
    <property type="match status" value="1"/>
</dbReference>
<evidence type="ECO:0000256" key="4">
    <source>
        <dbReference type="HAMAP-Rule" id="MF_00080"/>
    </source>
</evidence>
<reference evidence="9" key="1">
    <citation type="submission" date="2020-02" db="EMBL/GenBank/DDBJ databases">
        <authorList>
            <person name="Meier V. D."/>
        </authorList>
    </citation>
    <scope>NUCLEOTIDE SEQUENCE</scope>
    <source>
        <strain evidence="9">AVDCRST_MAG88</strain>
    </source>
</reference>
<dbReference type="InterPro" id="IPR036788">
    <property type="entry name" value="T_IF-3_C_sf"/>
</dbReference>
<keyword evidence="4" id="KW-0963">Cytoplasm</keyword>
<dbReference type="GO" id="GO:0043022">
    <property type="term" value="F:ribosome binding"/>
    <property type="evidence" value="ECO:0007669"/>
    <property type="project" value="UniProtKB-ARBA"/>
</dbReference>
<dbReference type="GO" id="GO:0016020">
    <property type="term" value="C:membrane"/>
    <property type="evidence" value="ECO:0007669"/>
    <property type="project" value="TreeGrafter"/>
</dbReference>
<comment type="subcellular location">
    <subcellularLocation>
        <location evidence="4">Cytoplasm</location>
    </subcellularLocation>
</comment>
<dbReference type="Gene3D" id="3.10.20.80">
    <property type="entry name" value="Translation initiation factor 3 (IF-3), N-terminal domain"/>
    <property type="match status" value="1"/>
</dbReference>
<dbReference type="HAMAP" id="MF_00080">
    <property type="entry name" value="IF_3"/>
    <property type="match status" value="1"/>
</dbReference>
<dbReference type="FunFam" id="3.30.110.10:FF:000001">
    <property type="entry name" value="Translation initiation factor IF-3"/>
    <property type="match status" value="1"/>
</dbReference>
<protein>
    <recommendedName>
        <fullName evidence="4 5">Translation initiation factor IF-3</fullName>
    </recommendedName>
</protein>
<dbReference type="Pfam" id="PF05198">
    <property type="entry name" value="IF3_N"/>
    <property type="match status" value="1"/>
</dbReference>
<feature type="region of interest" description="Disordered" evidence="6">
    <location>
        <begin position="195"/>
        <end position="246"/>
    </location>
</feature>
<accession>A0A6J4V2V0</accession>
<feature type="compositionally biased region" description="Basic and acidic residues" evidence="6">
    <location>
        <begin position="1"/>
        <end position="10"/>
    </location>
</feature>
<dbReference type="SUPFAM" id="SSF55200">
    <property type="entry name" value="Translation initiation factor IF3, C-terminal domain"/>
    <property type="match status" value="1"/>
</dbReference>
<dbReference type="GO" id="GO:0032790">
    <property type="term" value="P:ribosome disassembly"/>
    <property type="evidence" value="ECO:0007669"/>
    <property type="project" value="TreeGrafter"/>
</dbReference>
<dbReference type="GO" id="GO:0005829">
    <property type="term" value="C:cytosol"/>
    <property type="evidence" value="ECO:0007669"/>
    <property type="project" value="TreeGrafter"/>
</dbReference>
<keyword evidence="3 4" id="KW-0648">Protein biosynthesis</keyword>
<dbReference type="EMBL" id="CADCWM010000509">
    <property type="protein sequence ID" value="CAA9565169.1"/>
    <property type="molecule type" value="Genomic_DNA"/>
</dbReference>
<dbReference type="NCBIfam" id="TIGR00168">
    <property type="entry name" value="infC"/>
    <property type="match status" value="1"/>
</dbReference>
<dbReference type="GO" id="GO:0003743">
    <property type="term" value="F:translation initiation factor activity"/>
    <property type="evidence" value="ECO:0007669"/>
    <property type="project" value="UniProtKB-UniRule"/>
</dbReference>
<dbReference type="Gene3D" id="3.30.110.10">
    <property type="entry name" value="Translation initiation factor 3 (IF-3), C-terminal domain"/>
    <property type="match status" value="1"/>
</dbReference>
<evidence type="ECO:0000256" key="5">
    <source>
        <dbReference type="NCBIfam" id="TIGR00168"/>
    </source>
</evidence>
<sequence length="246" mass="27610">MWCCPRDTRPRRPGQVRATPFTTHTRRGTISKPVRVNERIRIREVRLIDEEGTQLGIVPTFQALSIARERGLDLVEVAPNAIPPVCRIMDYGKARYEQSRKERESRRNSKAITIKEVRLKPKTDDHDLDTKSRRAKEFLEDGDKVKLTVLFRGRENLHPEVGRALLDRMLDQLGPYAIIESTPRLEGRNMSAMLAPKKQPQPQGATASQGQAPRPERPREQGATPVAVPAGDTTTVAEAPGEPTAD</sequence>
<dbReference type="InterPro" id="IPR019814">
    <property type="entry name" value="Translation_initiation_fac_3_N"/>
</dbReference>
<dbReference type="Pfam" id="PF00707">
    <property type="entry name" value="IF3_C"/>
    <property type="match status" value="1"/>
</dbReference>
<gene>
    <name evidence="4" type="primary">infC</name>
    <name evidence="9" type="ORF">AVDCRST_MAG88-1826</name>
</gene>
<comment type="similarity">
    <text evidence="1 4">Belongs to the IF-3 family.</text>
</comment>
<comment type="subunit">
    <text evidence="4">Monomer.</text>
</comment>
<feature type="compositionally biased region" description="Polar residues" evidence="6">
    <location>
        <begin position="200"/>
        <end position="211"/>
    </location>
</feature>
<evidence type="ECO:0000259" key="7">
    <source>
        <dbReference type="Pfam" id="PF00707"/>
    </source>
</evidence>
<evidence type="ECO:0000259" key="8">
    <source>
        <dbReference type="Pfam" id="PF05198"/>
    </source>
</evidence>
<evidence type="ECO:0000256" key="3">
    <source>
        <dbReference type="ARBA" id="ARBA00022917"/>
    </source>
</evidence>
<dbReference type="InterPro" id="IPR036787">
    <property type="entry name" value="T_IF-3_N_sf"/>
</dbReference>
<evidence type="ECO:0000313" key="9">
    <source>
        <dbReference type="EMBL" id="CAA9565169.1"/>
    </source>
</evidence>
<name>A0A6J4V2V0_9BACT</name>
<dbReference type="InterPro" id="IPR001288">
    <property type="entry name" value="Translation_initiation_fac_3"/>
</dbReference>
<feature type="domain" description="Translation initiation factor 3 N-terminal" evidence="8">
    <location>
        <begin position="36"/>
        <end position="104"/>
    </location>
</feature>
<proteinExistence type="inferred from homology"/>
<feature type="domain" description="Translation initiation factor 3 C-terminal" evidence="7">
    <location>
        <begin position="112"/>
        <end position="197"/>
    </location>
</feature>
<dbReference type="SUPFAM" id="SSF54364">
    <property type="entry name" value="Translation initiation factor IF3, N-terminal domain"/>
    <property type="match status" value="1"/>
</dbReference>
<organism evidence="9">
    <name type="scientific">uncultured Thermomicrobiales bacterium</name>
    <dbReference type="NCBI Taxonomy" id="1645740"/>
    <lineage>
        <taxon>Bacteria</taxon>
        <taxon>Pseudomonadati</taxon>
        <taxon>Thermomicrobiota</taxon>
        <taxon>Thermomicrobia</taxon>
        <taxon>Thermomicrobiales</taxon>
        <taxon>environmental samples</taxon>
    </lineage>
</organism>
<feature type="region of interest" description="Disordered" evidence="6">
    <location>
        <begin position="1"/>
        <end position="21"/>
    </location>
</feature>
<keyword evidence="2 4" id="KW-0396">Initiation factor</keyword>
<evidence type="ECO:0000256" key="1">
    <source>
        <dbReference type="ARBA" id="ARBA00005439"/>
    </source>
</evidence>
<evidence type="ECO:0000256" key="6">
    <source>
        <dbReference type="SAM" id="MobiDB-lite"/>
    </source>
</evidence>